<protein>
    <recommendedName>
        <fullName evidence="5">Lipoprotein</fullName>
    </recommendedName>
</protein>
<feature type="signal peptide" evidence="2">
    <location>
        <begin position="1"/>
        <end position="22"/>
    </location>
</feature>
<reference evidence="3 4" key="1">
    <citation type="submission" date="2019-10" db="EMBL/GenBank/DDBJ databases">
        <title>Epibacterium sp. nov., isolated from seawater.</title>
        <authorList>
            <person name="Zhang X."/>
            <person name="Li N."/>
        </authorList>
    </citation>
    <scope>NUCLEOTIDE SEQUENCE [LARGE SCALE GENOMIC DNA]</scope>
    <source>
        <strain evidence="3 4">SM1979</strain>
    </source>
</reference>
<feature type="chain" id="PRO_5032817602" description="Lipoprotein" evidence="2">
    <location>
        <begin position="23"/>
        <end position="124"/>
    </location>
</feature>
<dbReference type="EMBL" id="WIBF01000001">
    <property type="protein sequence ID" value="MQQ07104.1"/>
    <property type="molecule type" value="Genomic_DNA"/>
</dbReference>
<sequence>MNKSFATYVIPFACCALLSACAGVPASNELRIDNDGNGRFSGVAGSAFSDQEIIEQVERQVCANSPIQTFRPSILASAPEVTLFSGTCGPAGAGTSAPQKAVPVTATPPRVNSAGWDGSTPFVD</sequence>
<evidence type="ECO:0000256" key="2">
    <source>
        <dbReference type="SAM" id="SignalP"/>
    </source>
</evidence>
<dbReference type="AlphaFoldDB" id="A0A843YCA1"/>
<keyword evidence="4" id="KW-1185">Reference proteome</keyword>
<dbReference type="PROSITE" id="PS51257">
    <property type="entry name" value="PROKAR_LIPOPROTEIN"/>
    <property type="match status" value="1"/>
</dbReference>
<dbReference type="Proteomes" id="UP000444174">
    <property type="component" value="Unassembled WGS sequence"/>
</dbReference>
<proteinExistence type="predicted"/>
<dbReference type="RefSeq" id="WP_153214018.1">
    <property type="nucleotide sequence ID" value="NZ_WIBF01000001.1"/>
</dbReference>
<evidence type="ECO:0000256" key="1">
    <source>
        <dbReference type="SAM" id="MobiDB-lite"/>
    </source>
</evidence>
<organism evidence="3 4">
    <name type="scientific">Tritonibacter litoralis</name>
    <dbReference type="NCBI Taxonomy" id="2662264"/>
    <lineage>
        <taxon>Bacteria</taxon>
        <taxon>Pseudomonadati</taxon>
        <taxon>Pseudomonadota</taxon>
        <taxon>Alphaproteobacteria</taxon>
        <taxon>Rhodobacterales</taxon>
        <taxon>Paracoccaceae</taxon>
        <taxon>Tritonibacter</taxon>
    </lineage>
</organism>
<evidence type="ECO:0000313" key="4">
    <source>
        <dbReference type="Proteomes" id="UP000444174"/>
    </source>
</evidence>
<name>A0A843YCA1_9RHOB</name>
<gene>
    <name evidence="3" type="ORF">GFB49_01420</name>
</gene>
<feature type="region of interest" description="Disordered" evidence="1">
    <location>
        <begin position="93"/>
        <end position="124"/>
    </location>
</feature>
<accession>A0A843YCA1</accession>
<comment type="caution">
    <text evidence="3">The sequence shown here is derived from an EMBL/GenBank/DDBJ whole genome shotgun (WGS) entry which is preliminary data.</text>
</comment>
<evidence type="ECO:0000313" key="3">
    <source>
        <dbReference type="EMBL" id="MQQ07104.1"/>
    </source>
</evidence>
<keyword evidence="2" id="KW-0732">Signal</keyword>
<evidence type="ECO:0008006" key="5">
    <source>
        <dbReference type="Google" id="ProtNLM"/>
    </source>
</evidence>